<comment type="caution">
    <text evidence="2">The sequence shown here is derived from an EMBL/GenBank/DDBJ whole genome shotgun (WGS) entry which is preliminary data.</text>
</comment>
<sequence length="281" mass="30435">MSAYVLDPMPSWTEFLDRVRSPATVDGGGGRDRNDEWAGATWEEALRLAVDGWTVPLTEVEVTVGALRERAGLGSSVTSLEPVWDVTGAEVDVGAYLSGVPECMVDAVPRRVSRRGRVVSFLITGSYEHTTPHEQVRNRGLALAALCAAIIAAGHGVEIWSGYATMVGPARDIRASAVARVISAGERLDVGRLIFAVAHPAMLRRLWFSVWDGQDPVVARTVRDAHYGRPLSSLPGDLPGETADPYVFPHLAPDDPQWISLPAALSWCREMFTDLGLLRPA</sequence>
<dbReference type="RefSeq" id="WP_203686473.1">
    <property type="nucleotide sequence ID" value="NZ_BONT01000058.1"/>
</dbReference>
<evidence type="ECO:0000259" key="1">
    <source>
        <dbReference type="Pfam" id="PF23822"/>
    </source>
</evidence>
<accession>A0A841FHN2</accession>
<feature type="domain" description="DUF7192" evidence="1">
    <location>
        <begin position="12"/>
        <end position="234"/>
    </location>
</feature>
<dbReference type="InterPro" id="IPR055616">
    <property type="entry name" value="DUF7192"/>
</dbReference>
<dbReference type="AlphaFoldDB" id="A0A841FHN2"/>
<proteinExistence type="predicted"/>
<dbReference type="Proteomes" id="UP000548476">
    <property type="component" value="Unassembled WGS sequence"/>
</dbReference>
<name>A0A841FHN2_9ACTN</name>
<dbReference type="EMBL" id="JACHGT010000010">
    <property type="protein sequence ID" value="MBB6036851.1"/>
    <property type="molecule type" value="Genomic_DNA"/>
</dbReference>
<reference evidence="2 3" key="1">
    <citation type="submission" date="2020-08" db="EMBL/GenBank/DDBJ databases">
        <title>Genomic Encyclopedia of Type Strains, Phase IV (KMG-IV): sequencing the most valuable type-strain genomes for metagenomic binning, comparative biology and taxonomic classification.</title>
        <authorList>
            <person name="Goeker M."/>
        </authorList>
    </citation>
    <scope>NUCLEOTIDE SEQUENCE [LARGE SCALE GENOMIC DNA]</scope>
    <source>
        <strain evidence="2 3">YIM 65646</strain>
    </source>
</reference>
<evidence type="ECO:0000313" key="3">
    <source>
        <dbReference type="Proteomes" id="UP000548476"/>
    </source>
</evidence>
<keyword evidence="3" id="KW-1185">Reference proteome</keyword>
<dbReference type="Pfam" id="PF23822">
    <property type="entry name" value="DUF7192"/>
    <property type="match status" value="1"/>
</dbReference>
<evidence type="ECO:0000313" key="2">
    <source>
        <dbReference type="EMBL" id="MBB6036851.1"/>
    </source>
</evidence>
<protein>
    <recommendedName>
        <fullName evidence="1">DUF7192 domain-containing protein</fullName>
    </recommendedName>
</protein>
<organism evidence="2 3">
    <name type="scientific">Phytomonospora endophytica</name>
    <dbReference type="NCBI Taxonomy" id="714109"/>
    <lineage>
        <taxon>Bacteria</taxon>
        <taxon>Bacillati</taxon>
        <taxon>Actinomycetota</taxon>
        <taxon>Actinomycetes</taxon>
        <taxon>Micromonosporales</taxon>
        <taxon>Micromonosporaceae</taxon>
        <taxon>Phytomonospora</taxon>
    </lineage>
</organism>
<gene>
    <name evidence="2" type="ORF">HNR73_004724</name>
</gene>